<accession>A0AA48KKL1</accession>
<reference evidence="2 3" key="1">
    <citation type="submission" date="2023-01" db="EMBL/GenBank/DDBJ databases">
        <title>Complete genome sequence of Muricauda aquimarina strain IFOP_LL357.</title>
        <authorList>
            <person name="Gajardo G."/>
            <person name="Ueki S."/>
            <person name="Maruyama F."/>
        </authorList>
    </citation>
    <scope>NUCLEOTIDE SEQUENCE [LARGE SCALE GENOMIC DNA]</scope>
    <source>
        <strain evidence="2 3">IFOP_LL357</strain>
    </source>
</reference>
<keyword evidence="1" id="KW-1133">Transmembrane helix</keyword>
<gene>
    <name evidence="2" type="primary">fjo13</name>
    <name evidence="2" type="ORF">MACH07_09190</name>
</gene>
<keyword evidence="3" id="KW-1185">Reference proteome</keyword>
<feature type="transmembrane region" description="Helical" evidence="1">
    <location>
        <begin position="62"/>
        <end position="80"/>
    </location>
</feature>
<dbReference type="InterPro" id="IPR021448">
    <property type="entry name" value="DUF3098"/>
</dbReference>
<evidence type="ECO:0008006" key="4">
    <source>
        <dbReference type="Google" id="ProtNLM"/>
    </source>
</evidence>
<organism evidence="2 3">
    <name type="scientific">Flagellimonas marinaquae</name>
    <dbReference type="NCBI Taxonomy" id="254955"/>
    <lineage>
        <taxon>Bacteria</taxon>
        <taxon>Pseudomonadati</taxon>
        <taxon>Bacteroidota</taxon>
        <taxon>Flavobacteriia</taxon>
        <taxon>Flavobacteriales</taxon>
        <taxon>Flavobacteriaceae</taxon>
        <taxon>Flagellimonas</taxon>
    </lineage>
</organism>
<keyword evidence="1" id="KW-0472">Membrane</keyword>
<protein>
    <recommendedName>
        <fullName evidence="4">DUF3098 domain-containing protein</fullName>
    </recommendedName>
</protein>
<sequence length="88" mass="9937">MSKKNNNGSKPTKEFVFQKKNYLFLFIGIAFIALGFILMSGGGSDDPEVFNPEIYNFRRIRLAPTLILIGLGIQVYAILLNPNKKNKE</sequence>
<evidence type="ECO:0000313" key="2">
    <source>
        <dbReference type="EMBL" id="BDW92087.1"/>
    </source>
</evidence>
<dbReference type="Pfam" id="PF11297">
    <property type="entry name" value="DUF3098"/>
    <property type="match status" value="1"/>
</dbReference>
<keyword evidence="1" id="KW-0812">Transmembrane</keyword>
<dbReference type="RefSeq" id="WP_293298747.1">
    <property type="nucleotide sequence ID" value="NZ_AP027268.1"/>
</dbReference>
<dbReference type="EMBL" id="AP027268">
    <property type="protein sequence ID" value="BDW92087.1"/>
    <property type="molecule type" value="Genomic_DNA"/>
</dbReference>
<dbReference type="Proteomes" id="UP001330184">
    <property type="component" value="Chromosome"/>
</dbReference>
<feature type="transmembrane region" description="Helical" evidence="1">
    <location>
        <begin position="21"/>
        <end position="42"/>
    </location>
</feature>
<proteinExistence type="predicted"/>
<evidence type="ECO:0000256" key="1">
    <source>
        <dbReference type="SAM" id="Phobius"/>
    </source>
</evidence>
<evidence type="ECO:0000313" key="3">
    <source>
        <dbReference type="Proteomes" id="UP001330184"/>
    </source>
</evidence>
<name>A0AA48KKL1_9FLAO</name>
<dbReference type="AlphaFoldDB" id="A0AA48KKL1"/>